<evidence type="ECO:0000256" key="1">
    <source>
        <dbReference type="ARBA" id="ARBA00023125"/>
    </source>
</evidence>
<evidence type="ECO:0000313" key="4">
    <source>
        <dbReference type="EMBL" id="AER39695.1"/>
    </source>
</evidence>
<keyword evidence="1" id="KW-0238">DNA-binding</keyword>
<dbReference type="Gene3D" id="3.30.420.10">
    <property type="entry name" value="Ribonuclease H-like superfamily/Ribonuclease H"/>
    <property type="match status" value="1"/>
</dbReference>
<proteinExistence type="predicted"/>
<dbReference type="Pfam" id="PF03221">
    <property type="entry name" value="HTH_Tnp_Tc5"/>
    <property type="match status" value="1"/>
</dbReference>
<reference evidence="4" key="1">
    <citation type="journal article" date="2011" name="PLoS Pathog.">
        <title>Comparative genomics yields insights into niche adaptation of plant vascular wilt pathogens.</title>
        <authorList>
            <person name="Klosterman S.J."/>
            <person name="Subbarao K.V."/>
            <person name="Kang S."/>
            <person name="Veronese P."/>
            <person name="Gold S.E."/>
            <person name="Thomma B.P.H.J."/>
            <person name="Chen Z."/>
            <person name="Henrissat B."/>
            <person name="Lee Y.-H."/>
            <person name="Park J."/>
            <person name="Garcia-Pedrajas M.D."/>
            <person name="Barbara D.J."/>
            <person name="Anchieta A."/>
            <person name="de Jonge R."/>
            <person name="Santhanam P."/>
            <person name="Maruthachalam K."/>
            <person name="Atallah Z."/>
            <person name="Amyotte S.G."/>
            <person name="Paz Z."/>
            <person name="Inderbitzin P."/>
            <person name="Hayes R.J."/>
            <person name="Heiman D.I."/>
            <person name="Young S."/>
            <person name="Zeng Q."/>
            <person name="Engels R."/>
            <person name="Galagan J."/>
            <person name="Cuomo C.A."/>
            <person name="Dobinson K.F."/>
            <person name="Ma L.-J."/>
        </authorList>
    </citation>
    <scope>NUCLEOTIDE SEQUENCE</scope>
    <source>
        <strain evidence="4">Ls17</strain>
    </source>
</reference>
<evidence type="ECO:0000256" key="2">
    <source>
        <dbReference type="SAM" id="MobiDB-lite"/>
    </source>
</evidence>
<feature type="compositionally biased region" description="Low complexity" evidence="2">
    <location>
        <begin position="402"/>
        <end position="412"/>
    </location>
</feature>
<feature type="region of interest" description="Disordered" evidence="2">
    <location>
        <begin position="389"/>
        <end position="412"/>
    </location>
</feature>
<sequence>MAPITTSESRILEARQYLEDNPGAKVATIAREFRVSRNKLRARLEGRQTTKGQRSKKTKLLEPEEKAICRYIDRLDRINLAVRPEFVADAANAILLERAGGSGSGSGIPTVGRRWVTRFLQHHGYSKKRQKKLHSDRQASEDLERVQEYFGQLQQTIQEQGIPPECIWNMDETGFRIGIGKDQLIVTKRSRAHYFAIPENRESATAIEAISAAGNVIPVFLILAGQVHMSQWYQVPELDPETAIHMSQTGYSNDQISLEWVKHFERHSAKTSIGSKRLLLLDGHGSHHTKEFIQYCDDHQIIPFGLPPHLTHLLQPLDVVVFQPLKHYHAKALDVMVRDGLTNISKIEFLACIQGVRTQAFKKSTILSAFKKTGIYPFNPLPILQQLQERQAQRTPTPPPSSQGSSSKFSTPVTLRQIHKVASKVTEGLQEEEALDRSTVANIDRFMKGAISLATELIQTKRDLARTRYAEQLARQRRAGKNTQLRTGGVLTVDQGRRMVQQRGEDELAKAQRIVEAAQVKERTARKKYFEAAAKTARHWRLKGRLGESK</sequence>
<dbReference type="AlphaFoldDB" id="G8GKM7"/>
<dbReference type="PANTHER" id="PTHR19303:SF74">
    <property type="entry name" value="POGO TRANSPOSABLE ELEMENT WITH KRAB DOMAIN"/>
    <property type="match status" value="1"/>
</dbReference>
<dbReference type="InterPro" id="IPR004875">
    <property type="entry name" value="DDE_SF_endonuclease_dom"/>
</dbReference>
<dbReference type="GO" id="GO:0005634">
    <property type="term" value="C:nucleus"/>
    <property type="evidence" value="ECO:0007669"/>
    <property type="project" value="TreeGrafter"/>
</dbReference>
<dbReference type="EMBL" id="JN160810">
    <property type="protein sequence ID" value="AER39695.1"/>
    <property type="molecule type" value="Genomic_DNA"/>
</dbReference>
<organism evidence="4">
    <name type="scientific">Verticillium dahliae</name>
    <name type="common">Verticillium wilt</name>
    <dbReference type="NCBI Taxonomy" id="27337"/>
    <lineage>
        <taxon>Eukaryota</taxon>
        <taxon>Fungi</taxon>
        <taxon>Dikarya</taxon>
        <taxon>Ascomycota</taxon>
        <taxon>Pezizomycotina</taxon>
        <taxon>Sordariomycetes</taxon>
        <taxon>Hypocreomycetidae</taxon>
        <taxon>Glomerellales</taxon>
        <taxon>Plectosphaerellaceae</taxon>
        <taxon>Verticillium</taxon>
    </lineage>
</organism>
<dbReference type="PROSITE" id="PS51253">
    <property type="entry name" value="HTH_CENPB"/>
    <property type="match status" value="1"/>
</dbReference>
<dbReference type="GO" id="GO:0003677">
    <property type="term" value="F:DNA binding"/>
    <property type="evidence" value="ECO:0007669"/>
    <property type="project" value="UniProtKB-KW"/>
</dbReference>
<evidence type="ECO:0000259" key="3">
    <source>
        <dbReference type="PROSITE" id="PS51253"/>
    </source>
</evidence>
<dbReference type="PANTHER" id="PTHR19303">
    <property type="entry name" value="TRANSPOSON"/>
    <property type="match status" value="1"/>
</dbReference>
<feature type="domain" description="HTH CENPB-type" evidence="3">
    <location>
        <begin position="52"/>
        <end position="129"/>
    </location>
</feature>
<name>G8GKM7_VERDA</name>
<protein>
    <submittedName>
        <fullName evidence="4">Transposase</fullName>
    </submittedName>
</protein>
<dbReference type="Pfam" id="PF03184">
    <property type="entry name" value="DDE_1"/>
    <property type="match status" value="1"/>
</dbReference>
<dbReference type="InterPro" id="IPR036397">
    <property type="entry name" value="RNaseH_sf"/>
</dbReference>
<reference evidence="4" key="2">
    <citation type="journal article" date="2012" name="BMC Genomics">
        <title>Transposable elements in phytopathogenic Verticillium spp.: insights into genome evolution and inter- and intra-specific diversification.</title>
        <authorList>
            <person name="Amyotte S.G."/>
            <person name="Tan X."/>
            <person name="Pennerman K."/>
            <person name="del Mar Jimenez-Gasco M."/>
            <person name="Klosterman S.J."/>
            <person name="Ma L.J."/>
            <person name="Dobinson K.F."/>
            <person name="Veronese P."/>
        </authorList>
    </citation>
    <scope>NUCLEOTIDE SEQUENCE</scope>
    <source>
        <strain evidence="4">Ls17</strain>
    </source>
</reference>
<accession>G8GKM7</accession>
<dbReference type="InterPro" id="IPR050863">
    <property type="entry name" value="CenT-Element_Derived"/>
</dbReference>
<dbReference type="InterPro" id="IPR006600">
    <property type="entry name" value="HTH_CenpB_DNA-bd_dom"/>
</dbReference>